<keyword evidence="3" id="KW-1185">Reference proteome</keyword>
<dbReference type="KEGG" id="gms:SOIL9_34790"/>
<dbReference type="EMBL" id="LR593886">
    <property type="protein sequence ID" value="VTR94235.1"/>
    <property type="molecule type" value="Genomic_DNA"/>
</dbReference>
<dbReference type="AlphaFoldDB" id="A0A6P2D1I4"/>
<feature type="domain" description="Transposase IS4-like" evidence="1">
    <location>
        <begin position="12"/>
        <end position="94"/>
    </location>
</feature>
<dbReference type="Proteomes" id="UP000464178">
    <property type="component" value="Chromosome"/>
</dbReference>
<dbReference type="InterPro" id="IPR002559">
    <property type="entry name" value="Transposase_11"/>
</dbReference>
<reference evidence="2 3" key="1">
    <citation type="submission" date="2019-05" db="EMBL/GenBank/DDBJ databases">
        <authorList>
            <consortium name="Science for Life Laboratories"/>
        </authorList>
    </citation>
    <scope>NUCLEOTIDE SEQUENCE [LARGE SCALE GENOMIC DNA]</scope>
    <source>
        <strain evidence="2">Soil9</strain>
    </source>
</reference>
<gene>
    <name evidence="2" type="ORF">SOIL9_34790</name>
</gene>
<dbReference type="RefSeq" id="WP_162668808.1">
    <property type="nucleotide sequence ID" value="NZ_LR593886.1"/>
</dbReference>
<dbReference type="Pfam" id="PF01609">
    <property type="entry name" value="DDE_Tnp_1"/>
    <property type="match status" value="1"/>
</dbReference>
<proteinExistence type="predicted"/>
<sequence>MAQASLAVTWDRALDDAAFDSEQHHRYYRENFGVRYTVILLNRRNHGHEWPKTTYRRQMVKRFRKKLTGARHRRVLGHRWQVESAFSRHKQRLGSSLGG</sequence>
<organism evidence="2 3">
    <name type="scientific">Gemmata massiliana</name>
    <dbReference type="NCBI Taxonomy" id="1210884"/>
    <lineage>
        <taxon>Bacteria</taxon>
        <taxon>Pseudomonadati</taxon>
        <taxon>Planctomycetota</taxon>
        <taxon>Planctomycetia</taxon>
        <taxon>Gemmatales</taxon>
        <taxon>Gemmataceae</taxon>
        <taxon>Gemmata</taxon>
    </lineage>
</organism>
<dbReference type="GO" id="GO:0004803">
    <property type="term" value="F:transposase activity"/>
    <property type="evidence" value="ECO:0007669"/>
    <property type="project" value="InterPro"/>
</dbReference>
<dbReference type="GO" id="GO:0006313">
    <property type="term" value="P:DNA transposition"/>
    <property type="evidence" value="ECO:0007669"/>
    <property type="project" value="InterPro"/>
</dbReference>
<evidence type="ECO:0000313" key="2">
    <source>
        <dbReference type="EMBL" id="VTR94235.1"/>
    </source>
</evidence>
<evidence type="ECO:0000313" key="3">
    <source>
        <dbReference type="Proteomes" id="UP000464178"/>
    </source>
</evidence>
<protein>
    <recommendedName>
        <fullName evidence="1">Transposase IS4-like domain-containing protein</fullName>
    </recommendedName>
</protein>
<evidence type="ECO:0000259" key="1">
    <source>
        <dbReference type="Pfam" id="PF01609"/>
    </source>
</evidence>
<accession>A0A6P2D1I4</accession>
<dbReference type="GO" id="GO:0003677">
    <property type="term" value="F:DNA binding"/>
    <property type="evidence" value="ECO:0007669"/>
    <property type="project" value="InterPro"/>
</dbReference>
<name>A0A6P2D1I4_9BACT</name>